<dbReference type="Proteomes" id="UP001500979">
    <property type="component" value="Unassembled WGS sequence"/>
</dbReference>
<evidence type="ECO:0000313" key="2">
    <source>
        <dbReference type="EMBL" id="GAA2795053.1"/>
    </source>
</evidence>
<comment type="caution">
    <text evidence="2">The sequence shown here is derived from an EMBL/GenBank/DDBJ whole genome shotgun (WGS) entry which is preliminary data.</text>
</comment>
<proteinExistence type="predicted"/>
<keyword evidence="3" id="KW-1185">Reference proteome</keyword>
<dbReference type="InterPro" id="IPR007138">
    <property type="entry name" value="ABM_dom"/>
</dbReference>
<dbReference type="EMBL" id="BAAAUX010000014">
    <property type="protein sequence ID" value="GAA2795053.1"/>
    <property type="molecule type" value="Genomic_DNA"/>
</dbReference>
<accession>A0ABN3VEI4</accession>
<dbReference type="GO" id="GO:0004497">
    <property type="term" value="F:monooxygenase activity"/>
    <property type="evidence" value="ECO:0007669"/>
    <property type="project" value="UniProtKB-KW"/>
</dbReference>
<organism evidence="2 3">
    <name type="scientific">Saccharopolyspora taberi</name>
    <dbReference type="NCBI Taxonomy" id="60895"/>
    <lineage>
        <taxon>Bacteria</taxon>
        <taxon>Bacillati</taxon>
        <taxon>Actinomycetota</taxon>
        <taxon>Actinomycetes</taxon>
        <taxon>Pseudonocardiales</taxon>
        <taxon>Pseudonocardiaceae</taxon>
        <taxon>Saccharopolyspora</taxon>
    </lineage>
</organism>
<dbReference type="Pfam" id="PF03992">
    <property type="entry name" value="ABM"/>
    <property type="match status" value="1"/>
</dbReference>
<reference evidence="2 3" key="1">
    <citation type="journal article" date="2019" name="Int. J. Syst. Evol. Microbiol.">
        <title>The Global Catalogue of Microorganisms (GCM) 10K type strain sequencing project: providing services to taxonomists for standard genome sequencing and annotation.</title>
        <authorList>
            <consortium name="The Broad Institute Genomics Platform"/>
            <consortium name="The Broad Institute Genome Sequencing Center for Infectious Disease"/>
            <person name="Wu L."/>
            <person name="Ma J."/>
        </authorList>
    </citation>
    <scope>NUCLEOTIDE SEQUENCE [LARGE SCALE GENOMIC DNA]</scope>
    <source>
        <strain evidence="2 3">JCM 9383</strain>
    </source>
</reference>
<dbReference type="RefSeq" id="WP_344680524.1">
    <property type="nucleotide sequence ID" value="NZ_BAAAUX010000014.1"/>
</dbReference>
<gene>
    <name evidence="2" type="ORF">GCM10010470_32530</name>
</gene>
<name>A0ABN3VEI4_9PSEU</name>
<dbReference type="Gene3D" id="3.30.70.100">
    <property type="match status" value="1"/>
</dbReference>
<feature type="domain" description="ABM" evidence="1">
    <location>
        <begin position="13"/>
        <end position="102"/>
    </location>
</feature>
<keyword evidence="2" id="KW-0503">Monooxygenase</keyword>
<sequence length="108" mass="11907">MPSTEINADARLVTLINVFTVEPGRQRELVDLLARATEEVMRHQPGFISANLHVGHDGTHVANYAQWESAEHFRAMLANPACQQHMAAATAVARAEPVLYSVDSVHHI</sequence>
<dbReference type="PROSITE" id="PS51725">
    <property type="entry name" value="ABM"/>
    <property type="match status" value="1"/>
</dbReference>
<protein>
    <submittedName>
        <fullName evidence="2">Antibiotic biosynthesis monooxygenase</fullName>
    </submittedName>
</protein>
<evidence type="ECO:0000259" key="1">
    <source>
        <dbReference type="PROSITE" id="PS51725"/>
    </source>
</evidence>
<evidence type="ECO:0000313" key="3">
    <source>
        <dbReference type="Proteomes" id="UP001500979"/>
    </source>
</evidence>
<dbReference type="SUPFAM" id="SSF54909">
    <property type="entry name" value="Dimeric alpha+beta barrel"/>
    <property type="match status" value="1"/>
</dbReference>
<dbReference type="InterPro" id="IPR011008">
    <property type="entry name" value="Dimeric_a/b-barrel"/>
</dbReference>
<keyword evidence="2" id="KW-0560">Oxidoreductase</keyword>